<proteinExistence type="inferred from homology"/>
<dbReference type="PANTHER" id="PTHR43399:SF4">
    <property type="entry name" value="CELL WALL-ASSOCIATED PROTEASE"/>
    <property type="match status" value="1"/>
</dbReference>
<feature type="active site" description="Charge relay system" evidence="10">
    <location>
        <position position="304"/>
    </location>
</feature>
<dbReference type="PROSITE" id="PS51892">
    <property type="entry name" value="SUBTILASE"/>
    <property type="match status" value="1"/>
</dbReference>
<dbReference type="Proteomes" id="UP001501319">
    <property type="component" value="Unassembled WGS sequence"/>
</dbReference>
<evidence type="ECO:0000256" key="3">
    <source>
        <dbReference type="ARBA" id="ARBA00022475"/>
    </source>
</evidence>
<accession>A0ABP4RCT6</accession>
<evidence type="ECO:0000256" key="8">
    <source>
        <dbReference type="ARBA" id="ARBA00022989"/>
    </source>
</evidence>
<evidence type="ECO:0000313" key="15">
    <source>
        <dbReference type="Proteomes" id="UP001501319"/>
    </source>
</evidence>
<dbReference type="InterPro" id="IPR051048">
    <property type="entry name" value="Peptidase_S8/S53_subtilisin"/>
</dbReference>
<keyword evidence="15" id="KW-1185">Reference proteome</keyword>
<evidence type="ECO:0000256" key="5">
    <source>
        <dbReference type="ARBA" id="ARBA00022692"/>
    </source>
</evidence>
<dbReference type="SUPFAM" id="SSF52743">
    <property type="entry name" value="Subtilisin-like"/>
    <property type="match status" value="1"/>
</dbReference>
<feature type="active site" description="Charge relay system" evidence="10">
    <location>
        <position position="102"/>
    </location>
</feature>
<dbReference type="Gene3D" id="3.40.50.200">
    <property type="entry name" value="Peptidase S8/S53 domain"/>
    <property type="match status" value="1"/>
</dbReference>
<dbReference type="PROSITE" id="PS00138">
    <property type="entry name" value="SUBTILASE_SER"/>
    <property type="match status" value="1"/>
</dbReference>
<dbReference type="Pfam" id="PF00082">
    <property type="entry name" value="Peptidase_S8"/>
    <property type="match status" value="1"/>
</dbReference>
<dbReference type="InterPro" id="IPR023834">
    <property type="entry name" value="T7SS_pept_S8A_mycosin"/>
</dbReference>
<name>A0ABP4RCT6_9ACTN</name>
<evidence type="ECO:0000256" key="4">
    <source>
        <dbReference type="ARBA" id="ARBA00022670"/>
    </source>
</evidence>
<reference evidence="15" key="1">
    <citation type="journal article" date="2019" name="Int. J. Syst. Evol. Microbiol.">
        <title>The Global Catalogue of Microorganisms (GCM) 10K type strain sequencing project: providing services to taxonomists for standard genome sequencing and annotation.</title>
        <authorList>
            <consortium name="The Broad Institute Genomics Platform"/>
            <consortium name="The Broad Institute Genome Sequencing Center for Infectious Disease"/>
            <person name="Wu L."/>
            <person name="Ma J."/>
        </authorList>
    </citation>
    <scope>NUCLEOTIDE SEQUENCE [LARGE SCALE GENOMIC DNA]</scope>
    <source>
        <strain evidence="15">JCM 14306</strain>
    </source>
</reference>
<dbReference type="PROSITE" id="PS00136">
    <property type="entry name" value="SUBTILASE_ASP"/>
    <property type="match status" value="1"/>
</dbReference>
<comment type="similarity">
    <text evidence="2 10 11">Belongs to the peptidase S8 family.</text>
</comment>
<keyword evidence="5 12" id="KW-0812">Transmembrane</keyword>
<evidence type="ECO:0000259" key="13">
    <source>
        <dbReference type="Pfam" id="PF00082"/>
    </source>
</evidence>
<dbReference type="InterPro" id="IPR015500">
    <property type="entry name" value="Peptidase_S8_subtilisin-rel"/>
</dbReference>
<comment type="subcellular location">
    <subcellularLocation>
        <location evidence="1">Cell membrane</location>
        <topology evidence="1">Single-pass membrane protein</topology>
    </subcellularLocation>
</comment>
<evidence type="ECO:0000256" key="12">
    <source>
        <dbReference type="SAM" id="Phobius"/>
    </source>
</evidence>
<dbReference type="NCBIfam" id="TIGR03921">
    <property type="entry name" value="T7SS_mycosin"/>
    <property type="match status" value="1"/>
</dbReference>
<comment type="caution">
    <text evidence="14">The sequence shown here is derived from an EMBL/GenBank/DDBJ whole genome shotgun (WGS) entry which is preliminary data.</text>
</comment>
<evidence type="ECO:0000256" key="6">
    <source>
        <dbReference type="ARBA" id="ARBA00022801"/>
    </source>
</evidence>
<gene>
    <name evidence="14" type="ORF">GCM10009744_33610</name>
</gene>
<evidence type="ECO:0000256" key="9">
    <source>
        <dbReference type="ARBA" id="ARBA00023136"/>
    </source>
</evidence>
<keyword evidence="8 12" id="KW-1133">Transmembrane helix</keyword>
<dbReference type="PRINTS" id="PR00723">
    <property type="entry name" value="SUBTILISIN"/>
</dbReference>
<sequence length="458" mass="46886">MANGSSPPLAVTSSGQRTDEHLSGFGECGVTLRIALSTALLVLPFTTGLAVDAAAAPPAGLCVNAEPGRAVVRQLPWGQEMLEVERVWPQSIGAGVLVGVVDSGVDADHPQLRGGGKVLTGEDFYYASGRLRANFDCDSHGTGVASIIAAAPAGGIGFHGVAPGARILPVRVTERAANGADSNQVSPVALAEGIRYATDQRVKVLNLSMAGSVDYPAVRSAVKYAQAHDVLVIAAVGNNQRDGAGSAPSYPAAYDGVLGVGAIDISGDRLSGSQIGPYVDLVAPGGQVLAATRTSGHTYLSGTSFAVPFVTGTAALVRAAWPRLTAQQVQQRLLATADPARGGSAAPQYGAGVVDPYRAVTEGLSATRPVKAGPVISPGPDPLVVEAASTRARLLSTAWARSLLIGGATLLVLLAAIVLPRGARRGWRSARIVQLPAERGRDEPPDQLFLLPPPAAER</sequence>
<dbReference type="PANTHER" id="PTHR43399">
    <property type="entry name" value="SUBTILISIN-RELATED"/>
    <property type="match status" value="1"/>
</dbReference>
<evidence type="ECO:0000256" key="7">
    <source>
        <dbReference type="ARBA" id="ARBA00022825"/>
    </source>
</evidence>
<organism evidence="14 15">
    <name type="scientific">Kribbella alba</name>
    <dbReference type="NCBI Taxonomy" id="190197"/>
    <lineage>
        <taxon>Bacteria</taxon>
        <taxon>Bacillati</taxon>
        <taxon>Actinomycetota</taxon>
        <taxon>Actinomycetes</taxon>
        <taxon>Propionibacteriales</taxon>
        <taxon>Kribbellaceae</taxon>
        <taxon>Kribbella</taxon>
    </lineage>
</organism>
<feature type="domain" description="Peptidase S8/S53" evidence="13">
    <location>
        <begin position="93"/>
        <end position="352"/>
    </location>
</feature>
<evidence type="ECO:0000256" key="2">
    <source>
        <dbReference type="ARBA" id="ARBA00011073"/>
    </source>
</evidence>
<dbReference type="InterPro" id="IPR023827">
    <property type="entry name" value="Peptidase_S8_Asp-AS"/>
</dbReference>
<dbReference type="InterPro" id="IPR023828">
    <property type="entry name" value="Peptidase_S8_Ser-AS"/>
</dbReference>
<evidence type="ECO:0000256" key="1">
    <source>
        <dbReference type="ARBA" id="ARBA00004162"/>
    </source>
</evidence>
<dbReference type="PROSITE" id="PS00137">
    <property type="entry name" value="SUBTILASE_HIS"/>
    <property type="match status" value="1"/>
</dbReference>
<dbReference type="EMBL" id="BAAANE010000005">
    <property type="protein sequence ID" value="GAA1640958.1"/>
    <property type="molecule type" value="Genomic_DNA"/>
</dbReference>
<evidence type="ECO:0000256" key="11">
    <source>
        <dbReference type="RuleBase" id="RU003355"/>
    </source>
</evidence>
<keyword evidence="4 10" id="KW-0645">Protease</keyword>
<keyword evidence="3" id="KW-1003">Cell membrane</keyword>
<dbReference type="InterPro" id="IPR036852">
    <property type="entry name" value="Peptidase_S8/S53_dom_sf"/>
</dbReference>
<dbReference type="InterPro" id="IPR000209">
    <property type="entry name" value="Peptidase_S8/S53_dom"/>
</dbReference>
<feature type="active site" description="Charge relay system" evidence="10">
    <location>
        <position position="140"/>
    </location>
</feature>
<keyword evidence="9 12" id="KW-0472">Membrane</keyword>
<evidence type="ECO:0000256" key="10">
    <source>
        <dbReference type="PROSITE-ProRule" id="PRU01240"/>
    </source>
</evidence>
<dbReference type="InterPro" id="IPR022398">
    <property type="entry name" value="Peptidase_S8_His-AS"/>
</dbReference>
<keyword evidence="7 10" id="KW-0720">Serine protease</keyword>
<evidence type="ECO:0000313" key="14">
    <source>
        <dbReference type="EMBL" id="GAA1640958.1"/>
    </source>
</evidence>
<feature type="transmembrane region" description="Helical" evidence="12">
    <location>
        <begin position="398"/>
        <end position="419"/>
    </location>
</feature>
<protein>
    <recommendedName>
        <fullName evidence="13">Peptidase S8/S53 domain-containing protein</fullName>
    </recommendedName>
</protein>
<keyword evidence="6 10" id="KW-0378">Hydrolase</keyword>